<keyword evidence="3" id="KW-1185">Reference proteome</keyword>
<reference evidence="3" key="1">
    <citation type="journal article" date="2017" name="PLoS ONE">
        <title>The Agassiz's desert tortoise genome provides a resource for the conservation of a threatened species.</title>
        <authorList>
            <person name="Tollis M."/>
            <person name="DeNardo D.F."/>
            <person name="Cornelius J.A."/>
            <person name="Dolby G.A."/>
            <person name="Edwards T."/>
            <person name="Henen B.T."/>
            <person name="Karl A.E."/>
            <person name="Murphy R.W."/>
            <person name="Kusumi K."/>
        </authorList>
    </citation>
    <scope>NUCLEOTIDE SEQUENCE [LARGE SCALE GENOMIC DNA]</scope>
</reference>
<evidence type="ECO:0000313" key="2">
    <source>
        <dbReference type="Ensembl" id="ENSGAGP00000021604.1"/>
    </source>
</evidence>
<dbReference type="Proteomes" id="UP000291020">
    <property type="component" value="Unassembled WGS sequence"/>
</dbReference>
<reference evidence="2" key="3">
    <citation type="submission" date="2025-09" db="UniProtKB">
        <authorList>
            <consortium name="Ensembl"/>
        </authorList>
    </citation>
    <scope>IDENTIFICATION</scope>
</reference>
<name>A0A452I291_9SAUR</name>
<sequence length="104" mass="11164">NTESDRVCVSGAPDTRATASRPAYSEGVKNLREAWEGQIRDILGQEPGGELCQGKIAQGGQTRAGPSNTAAQSCMWSQVLGLVPHPQTTHQPEAYSHQRPHTTL</sequence>
<organism evidence="2 3">
    <name type="scientific">Gopherus agassizii</name>
    <name type="common">Agassiz's desert tortoise</name>
    <dbReference type="NCBI Taxonomy" id="38772"/>
    <lineage>
        <taxon>Eukaryota</taxon>
        <taxon>Metazoa</taxon>
        <taxon>Chordata</taxon>
        <taxon>Craniata</taxon>
        <taxon>Vertebrata</taxon>
        <taxon>Euteleostomi</taxon>
        <taxon>Archelosauria</taxon>
        <taxon>Testudinata</taxon>
        <taxon>Testudines</taxon>
        <taxon>Cryptodira</taxon>
        <taxon>Durocryptodira</taxon>
        <taxon>Testudinoidea</taxon>
        <taxon>Testudinidae</taxon>
        <taxon>Gopherus</taxon>
    </lineage>
</organism>
<dbReference type="Ensembl" id="ENSGAGT00000024607.1">
    <property type="protein sequence ID" value="ENSGAGP00000021604.1"/>
    <property type="gene ID" value="ENSGAGG00000015853.1"/>
</dbReference>
<feature type="region of interest" description="Disordered" evidence="1">
    <location>
        <begin position="85"/>
        <end position="104"/>
    </location>
</feature>
<dbReference type="AlphaFoldDB" id="A0A452I291"/>
<feature type="region of interest" description="Disordered" evidence="1">
    <location>
        <begin position="1"/>
        <end position="25"/>
    </location>
</feature>
<accession>A0A452I291</accession>
<evidence type="ECO:0000313" key="3">
    <source>
        <dbReference type="Proteomes" id="UP000291020"/>
    </source>
</evidence>
<evidence type="ECO:0000256" key="1">
    <source>
        <dbReference type="SAM" id="MobiDB-lite"/>
    </source>
</evidence>
<protein>
    <submittedName>
        <fullName evidence="2">Uncharacterized protein</fullName>
    </submittedName>
</protein>
<reference evidence="2" key="2">
    <citation type="submission" date="2025-08" db="UniProtKB">
        <authorList>
            <consortium name="Ensembl"/>
        </authorList>
    </citation>
    <scope>IDENTIFICATION</scope>
</reference>
<proteinExistence type="predicted"/>